<dbReference type="SUPFAM" id="SSF52402">
    <property type="entry name" value="Adenine nucleotide alpha hydrolases-like"/>
    <property type="match status" value="2"/>
</dbReference>
<dbReference type="Proteomes" id="UP000214720">
    <property type="component" value="Unassembled WGS sequence"/>
</dbReference>
<organism evidence="3 4">
    <name type="scientific">Caballeronia sordidicola</name>
    <name type="common">Burkholderia sordidicola</name>
    <dbReference type="NCBI Taxonomy" id="196367"/>
    <lineage>
        <taxon>Bacteria</taxon>
        <taxon>Pseudomonadati</taxon>
        <taxon>Pseudomonadota</taxon>
        <taxon>Betaproteobacteria</taxon>
        <taxon>Burkholderiales</taxon>
        <taxon>Burkholderiaceae</taxon>
        <taxon>Caballeronia</taxon>
    </lineage>
</organism>
<evidence type="ECO:0000313" key="4">
    <source>
        <dbReference type="Proteomes" id="UP000214720"/>
    </source>
</evidence>
<dbReference type="Gene3D" id="3.40.50.12370">
    <property type="match status" value="1"/>
</dbReference>
<dbReference type="InterPro" id="IPR006016">
    <property type="entry name" value="UspA"/>
</dbReference>
<evidence type="ECO:0000259" key="2">
    <source>
        <dbReference type="Pfam" id="PF00582"/>
    </source>
</evidence>
<dbReference type="PANTHER" id="PTHR46268">
    <property type="entry name" value="STRESS RESPONSE PROTEIN NHAX"/>
    <property type="match status" value="1"/>
</dbReference>
<proteinExistence type="inferred from homology"/>
<evidence type="ECO:0000256" key="1">
    <source>
        <dbReference type="ARBA" id="ARBA00008791"/>
    </source>
</evidence>
<dbReference type="PANTHER" id="PTHR46268:SF15">
    <property type="entry name" value="UNIVERSAL STRESS PROTEIN HP_0031"/>
    <property type="match status" value="1"/>
</dbReference>
<comment type="caution">
    <text evidence="3">The sequence shown here is derived from an EMBL/GenBank/DDBJ whole genome shotgun (WGS) entry which is preliminary data.</text>
</comment>
<reference evidence="4" key="1">
    <citation type="submission" date="2017-01" db="EMBL/GenBank/DDBJ databases">
        <title>Genome Analysis of Deinococcus marmoris KOPRI26562.</title>
        <authorList>
            <person name="Kim J.H."/>
            <person name="Oh H.-M."/>
        </authorList>
    </citation>
    <scope>NUCLEOTIDE SEQUENCE [LARGE SCALE GENOMIC DNA]</scope>
    <source>
        <strain evidence="4">PAMC 26633</strain>
    </source>
</reference>
<dbReference type="OrthoDB" id="9804721at2"/>
<dbReference type="PRINTS" id="PR01438">
    <property type="entry name" value="UNVRSLSTRESS"/>
</dbReference>
<protein>
    <submittedName>
        <fullName evidence="3">Universal stress protein UspA</fullName>
    </submittedName>
</protein>
<dbReference type="EMBL" id="MTHB01000052">
    <property type="protein sequence ID" value="OXC78766.1"/>
    <property type="molecule type" value="Genomic_DNA"/>
</dbReference>
<gene>
    <name evidence="3" type="ORF">BSU04_10205</name>
</gene>
<accession>A0A226X5N7</accession>
<dbReference type="CDD" id="cd00293">
    <property type="entry name" value="USP-like"/>
    <property type="match status" value="1"/>
</dbReference>
<comment type="similarity">
    <text evidence="1">Belongs to the universal stress protein A family.</text>
</comment>
<feature type="domain" description="UspA" evidence="2">
    <location>
        <begin position="155"/>
        <end position="280"/>
    </location>
</feature>
<dbReference type="AlphaFoldDB" id="A0A226X5N7"/>
<dbReference type="InterPro" id="IPR006015">
    <property type="entry name" value="Universal_stress_UspA"/>
</dbReference>
<dbReference type="RefSeq" id="WP_089160410.1">
    <property type="nucleotide sequence ID" value="NZ_MTHB01000052.1"/>
</dbReference>
<name>A0A226X5N7_CABSO</name>
<dbReference type="eggNOG" id="COG0589">
    <property type="taxonomic scope" value="Bacteria"/>
</dbReference>
<evidence type="ECO:0000313" key="3">
    <source>
        <dbReference type="EMBL" id="OXC78766.1"/>
    </source>
</evidence>
<sequence length="282" mass="31142">MSYKSIVIQLDMSARAHPRLEYALRLARQFDAHLTGVFSAFTPDPRSFYVMAGAADYYEEHRKTRQERHGALERIFHAELLRAGVRGQWVDYPDSAGEAIPRYARYADLVVAGQDDPDDPESFIADHFPETLVMTAGRPVLFIPYTGVFPTLGANIMVAWNGSRESARAVHDAMPLLQRADRVTVIRLNESKGEPSGNRANRIPGADIALLLARHDVKAEVAALDGVNDVPMGDMLISRASDLGADLVVMGAYGHSRWQELVMGGATRTMLESMPIPVLMSH</sequence>
<dbReference type="Pfam" id="PF00582">
    <property type="entry name" value="Usp"/>
    <property type="match status" value="1"/>
</dbReference>